<keyword evidence="9" id="KW-1185">Reference proteome</keyword>
<protein>
    <submittedName>
        <fullName evidence="8">Oligopeptide transport ATP-binding protein OppF</fullName>
    </submittedName>
</protein>
<dbReference type="GO" id="GO:0005524">
    <property type="term" value="F:ATP binding"/>
    <property type="evidence" value="ECO:0007669"/>
    <property type="project" value="UniProtKB-KW"/>
</dbReference>
<dbReference type="FunFam" id="3.40.50.300:FF:000016">
    <property type="entry name" value="Oligopeptide ABC transporter ATP-binding component"/>
    <property type="match status" value="1"/>
</dbReference>
<dbReference type="AlphaFoldDB" id="A0A221K805"/>
<evidence type="ECO:0000256" key="1">
    <source>
        <dbReference type="ARBA" id="ARBA00004417"/>
    </source>
</evidence>
<dbReference type="PANTHER" id="PTHR43776:SF7">
    <property type="entry name" value="D,D-DIPEPTIDE TRANSPORT ATP-BINDING PROTEIN DDPF-RELATED"/>
    <property type="match status" value="1"/>
</dbReference>
<dbReference type="PROSITE" id="PS00211">
    <property type="entry name" value="ABC_TRANSPORTER_1"/>
    <property type="match status" value="1"/>
</dbReference>
<dbReference type="GO" id="GO:0005886">
    <property type="term" value="C:plasma membrane"/>
    <property type="evidence" value="ECO:0007669"/>
    <property type="project" value="UniProtKB-SubCell"/>
</dbReference>
<evidence type="ECO:0000313" key="9">
    <source>
        <dbReference type="Proteomes" id="UP000199754"/>
    </source>
</evidence>
<comment type="similarity">
    <text evidence="2">Belongs to the ABC transporter superfamily.</text>
</comment>
<dbReference type="CDD" id="cd03257">
    <property type="entry name" value="ABC_NikE_OppD_transporters"/>
    <property type="match status" value="1"/>
</dbReference>
<dbReference type="GO" id="GO:0015833">
    <property type="term" value="P:peptide transport"/>
    <property type="evidence" value="ECO:0007669"/>
    <property type="project" value="InterPro"/>
</dbReference>
<dbReference type="SMART" id="SM00382">
    <property type="entry name" value="AAA"/>
    <property type="match status" value="1"/>
</dbReference>
<gene>
    <name evidence="8" type="primary">oppF</name>
    <name evidence="8" type="ORF">SULPSESMR1_04261</name>
</gene>
<dbReference type="InterPro" id="IPR017871">
    <property type="entry name" value="ABC_transporter-like_CS"/>
</dbReference>
<dbReference type="GO" id="GO:0016887">
    <property type="term" value="F:ATP hydrolysis activity"/>
    <property type="evidence" value="ECO:0007669"/>
    <property type="project" value="InterPro"/>
</dbReference>
<dbReference type="InterPro" id="IPR003439">
    <property type="entry name" value="ABC_transporter-like_ATP-bd"/>
</dbReference>
<dbReference type="NCBIfam" id="TIGR01727">
    <property type="entry name" value="oligo_HPY"/>
    <property type="match status" value="1"/>
</dbReference>
<keyword evidence="8" id="KW-0614">Plasmid</keyword>
<evidence type="ECO:0000259" key="7">
    <source>
        <dbReference type="PROSITE" id="PS50893"/>
    </source>
</evidence>
<feature type="domain" description="ABC transporter" evidence="7">
    <location>
        <begin position="30"/>
        <end position="274"/>
    </location>
</feature>
<evidence type="ECO:0000256" key="5">
    <source>
        <dbReference type="ARBA" id="ARBA00022840"/>
    </source>
</evidence>
<evidence type="ECO:0000256" key="4">
    <source>
        <dbReference type="ARBA" id="ARBA00022741"/>
    </source>
</evidence>
<dbReference type="EMBL" id="CP022418">
    <property type="protein sequence ID" value="ASM74987.1"/>
    <property type="molecule type" value="Genomic_DNA"/>
</dbReference>
<dbReference type="RefSeq" id="WP_240311241.1">
    <property type="nucleotide sequence ID" value="NZ_CP022418.1"/>
</dbReference>
<organism evidence="8 9">
    <name type="scientific">Pseudosulfitobacter pseudonitzschiae</name>
    <dbReference type="NCBI Taxonomy" id="1402135"/>
    <lineage>
        <taxon>Bacteria</taxon>
        <taxon>Pseudomonadati</taxon>
        <taxon>Pseudomonadota</taxon>
        <taxon>Alphaproteobacteria</taxon>
        <taxon>Rhodobacterales</taxon>
        <taxon>Roseobacteraceae</taxon>
        <taxon>Pseudosulfitobacter</taxon>
    </lineage>
</organism>
<dbReference type="PROSITE" id="PS50893">
    <property type="entry name" value="ABC_TRANSPORTER_2"/>
    <property type="match status" value="1"/>
</dbReference>
<comment type="subcellular location">
    <subcellularLocation>
        <location evidence="1">Cell inner membrane</location>
        <topology evidence="1">Peripheral membrane protein</topology>
    </subcellularLocation>
</comment>
<dbReference type="PANTHER" id="PTHR43776">
    <property type="entry name" value="TRANSPORT ATP-BINDING PROTEIN"/>
    <property type="match status" value="1"/>
</dbReference>
<dbReference type="InterPro" id="IPR027417">
    <property type="entry name" value="P-loop_NTPase"/>
</dbReference>
<dbReference type="KEGG" id="spse:SULPSESMR1_04261"/>
<keyword evidence="3" id="KW-0813">Transport</keyword>
<accession>A0A221K805</accession>
<dbReference type="Pfam" id="PF00005">
    <property type="entry name" value="ABC_tran"/>
    <property type="match status" value="1"/>
</dbReference>
<dbReference type="Pfam" id="PF08352">
    <property type="entry name" value="oligo_HPY"/>
    <property type="match status" value="1"/>
</dbReference>
<dbReference type="GO" id="GO:0055085">
    <property type="term" value="P:transmembrane transport"/>
    <property type="evidence" value="ECO:0007669"/>
    <property type="project" value="UniProtKB-ARBA"/>
</dbReference>
<evidence type="ECO:0000256" key="3">
    <source>
        <dbReference type="ARBA" id="ARBA00022448"/>
    </source>
</evidence>
<evidence type="ECO:0000313" key="8">
    <source>
        <dbReference type="EMBL" id="ASM74987.1"/>
    </source>
</evidence>
<proteinExistence type="inferred from homology"/>
<dbReference type="Proteomes" id="UP000199754">
    <property type="component" value="Plasmid pSMR1-3"/>
</dbReference>
<reference evidence="8 9" key="1">
    <citation type="submission" date="2017-07" db="EMBL/GenBank/DDBJ databases">
        <title>Genome Sequence of Sulfitobacter pseudonitzschiae Strain SMR1 Isolated from a culture of the Diatom Skeletonema marinoi.</title>
        <authorList>
            <person name="Topel M."/>
            <person name="Pinder M.I.M."/>
            <person name="Johansson O.N."/>
            <person name="Kourtchenko O."/>
            <person name="Godhe A."/>
            <person name="Clarke A.K."/>
        </authorList>
    </citation>
    <scope>NUCLEOTIDE SEQUENCE [LARGE SCALE GENOMIC DNA]</scope>
    <source>
        <strain evidence="8 9">SMR1</strain>
        <plasmid evidence="8 9">pSMR1-3</plasmid>
    </source>
</reference>
<dbReference type="InterPro" id="IPR050319">
    <property type="entry name" value="ABC_transp_ATP-bind"/>
</dbReference>
<feature type="region of interest" description="Disordered" evidence="6">
    <location>
        <begin position="1"/>
        <end position="24"/>
    </location>
</feature>
<dbReference type="Gene3D" id="3.40.50.300">
    <property type="entry name" value="P-loop containing nucleotide triphosphate hydrolases"/>
    <property type="match status" value="1"/>
</dbReference>
<evidence type="ECO:0000256" key="2">
    <source>
        <dbReference type="ARBA" id="ARBA00005417"/>
    </source>
</evidence>
<dbReference type="InterPro" id="IPR013563">
    <property type="entry name" value="Oligopep_ABC_C"/>
</dbReference>
<keyword evidence="5 8" id="KW-0067">ATP-binding</keyword>
<keyword evidence="4" id="KW-0547">Nucleotide-binding</keyword>
<dbReference type="InterPro" id="IPR003593">
    <property type="entry name" value="AAA+_ATPase"/>
</dbReference>
<feature type="compositionally biased region" description="Polar residues" evidence="6">
    <location>
        <begin position="12"/>
        <end position="24"/>
    </location>
</feature>
<geneLocation type="plasmid" evidence="8 9">
    <name>pSMR1-3</name>
</geneLocation>
<evidence type="ECO:0000256" key="6">
    <source>
        <dbReference type="SAM" id="MobiDB-lite"/>
    </source>
</evidence>
<sequence length="342" mass="36662">MNVQTPDPARMQAQSPIPSQPATQSAALDVQNLNVVYPLAGGRHVQAVTDLSFSVAAGQTLGLVGESGCGKSSAARAVMQLPRPTAGKVLLGDVDLVKLKGAELQAARRRFQMIFQDPIASLNPRQTVRQILASPLEIAGERETAQVRDDRIVAILDLVGLNGAQALTRRPHEFSGGQCQRISIARALIMRPDLLVCDEAVSALDVSVQAQTLNLLAELKQAFGLTMLFISHDLAVVRHVSDRVAVMYLGMMCELSDATALYQSPAHPYTRALIASVPDPDPDALRTSPQLVQGELPSPMDPPSGCRFRTRCPLASARCAAEIPVMRQVAPGQQVACHHPLI</sequence>
<dbReference type="SUPFAM" id="SSF52540">
    <property type="entry name" value="P-loop containing nucleoside triphosphate hydrolases"/>
    <property type="match status" value="1"/>
</dbReference>
<name>A0A221K805_9RHOB</name>